<evidence type="ECO:0000313" key="9">
    <source>
        <dbReference type="Proteomes" id="UP000186104"/>
    </source>
</evidence>
<dbReference type="RefSeq" id="WP_156515407.1">
    <property type="nucleotide sequence ID" value="NZ_CP015961.1"/>
</dbReference>
<feature type="transmembrane region" description="Helical" evidence="6">
    <location>
        <begin position="42"/>
        <end position="61"/>
    </location>
</feature>
<dbReference type="AlphaFoldDB" id="A0A173LPN3"/>
<dbReference type="InterPro" id="IPR011701">
    <property type="entry name" value="MFS"/>
</dbReference>
<keyword evidence="4 6" id="KW-1133">Transmembrane helix</keyword>
<keyword evidence="3 6" id="KW-0812">Transmembrane</keyword>
<feature type="domain" description="Major facilitator superfamily (MFS) profile" evidence="7">
    <location>
        <begin position="1"/>
        <end position="182"/>
    </location>
</feature>
<evidence type="ECO:0000259" key="7">
    <source>
        <dbReference type="PROSITE" id="PS50850"/>
    </source>
</evidence>
<dbReference type="KEGG" id="dtm:BJL86_1901"/>
<dbReference type="OrthoDB" id="9814237at2"/>
<evidence type="ECO:0000256" key="3">
    <source>
        <dbReference type="ARBA" id="ARBA00022692"/>
    </source>
</evidence>
<dbReference type="Gene3D" id="1.20.1250.20">
    <property type="entry name" value="MFS general substrate transporter like domains"/>
    <property type="match status" value="1"/>
</dbReference>
<dbReference type="InterPro" id="IPR020846">
    <property type="entry name" value="MFS_dom"/>
</dbReference>
<dbReference type="Proteomes" id="UP000186104">
    <property type="component" value="Chromosome"/>
</dbReference>
<keyword evidence="9" id="KW-1185">Reference proteome</keyword>
<reference evidence="8 9" key="1">
    <citation type="submission" date="2016-06" db="EMBL/GenBank/DDBJ databases">
        <title>Complete genome sequence of a saline-alkali tolerant type strain Dietzia timorensis ID05-A0528T.</title>
        <authorList>
            <person name="Wu X."/>
        </authorList>
    </citation>
    <scope>NUCLEOTIDE SEQUENCE [LARGE SCALE GENOMIC DNA]</scope>
    <source>
        <strain evidence="8 9">ID05-A0528</strain>
    </source>
</reference>
<keyword evidence="2" id="KW-1003">Cell membrane</keyword>
<evidence type="ECO:0000313" key="8">
    <source>
        <dbReference type="EMBL" id="ANI92672.1"/>
    </source>
</evidence>
<accession>A0A173LPN3</accession>
<feature type="transmembrane region" description="Helical" evidence="6">
    <location>
        <begin position="127"/>
        <end position="148"/>
    </location>
</feature>
<dbReference type="InterPro" id="IPR036259">
    <property type="entry name" value="MFS_trans_sf"/>
</dbReference>
<evidence type="ECO:0000256" key="6">
    <source>
        <dbReference type="SAM" id="Phobius"/>
    </source>
</evidence>
<evidence type="ECO:0000256" key="5">
    <source>
        <dbReference type="ARBA" id="ARBA00023136"/>
    </source>
</evidence>
<feature type="transmembrane region" description="Helical" evidence="6">
    <location>
        <begin position="73"/>
        <end position="94"/>
    </location>
</feature>
<name>A0A173LPN3_9ACTN</name>
<dbReference type="PANTHER" id="PTHR43124">
    <property type="entry name" value="PURINE EFFLUX PUMP PBUE"/>
    <property type="match status" value="1"/>
</dbReference>
<evidence type="ECO:0000256" key="4">
    <source>
        <dbReference type="ARBA" id="ARBA00022989"/>
    </source>
</evidence>
<keyword evidence="5 6" id="KW-0472">Membrane</keyword>
<dbReference type="Pfam" id="PF07690">
    <property type="entry name" value="MFS_1"/>
    <property type="match status" value="1"/>
</dbReference>
<dbReference type="STRING" id="499555.BJL86_1901"/>
<dbReference type="SUPFAM" id="SSF103473">
    <property type="entry name" value="MFS general substrate transporter"/>
    <property type="match status" value="1"/>
</dbReference>
<evidence type="ECO:0000256" key="2">
    <source>
        <dbReference type="ARBA" id="ARBA00022475"/>
    </source>
</evidence>
<gene>
    <name evidence="8" type="ORF">BJL86_1901</name>
</gene>
<dbReference type="PROSITE" id="PS50850">
    <property type="entry name" value="MFS"/>
    <property type="match status" value="1"/>
</dbReference>
<organism evidence="8 9">
    <name type="scientific">Dietzia timorensis</name>
    <dbReference type="NCBI Taxonomy" id="499555"/>
    <lineage>
        <taxon>Bacteria</taxon>
        <taxon>Bacillati</taxon>
        <taxon>Actinomycetota</taxon>
        <taxon>Actinomycetes</taxon>
        <taxon>Mycobacteriales</taxon>
        <taxon>Dietziaceae</taxon>
        <taxon>Dietzia</taxon>
    </lineage>
</organism>
<feature type="transmembrane region" description="Helical" evidence="6">
    <location>
        <begin position="100"/>
        <end position="120"/>
    </location>
</feature>
<sequence>MAILVLASAGFLALAVELSPAGLLNQMAPGLNTNIAMAGSLTALYSLGNAVLALPLTALAVRFSRRFALTGTLLVFVAGNAVVFFASDLMPALVGRFVSGGAHGLLMSLAPAVAIGVAGLKHERRALSIVIGANTVGIALGAPLASLVGTTLGWRATFAGAALMALLCAALLAIKIPPMRAE</sequence>
<comment type="subcellular location">
    <subcellularLocation>
        <location evidence="1">Cell membrane</location>
        <topology evidence="1">Multi-pass membrane protein</topology>
    </subcellularLocation>
</comment>
<feature type="transmembrane region" description="Helical" evidence="6">
    <location>
        <begin position="154"/>
        <end position="174"/>
    </location>
</feature>
<dbReference type="GO" id="GO:0005886">
    <property type="term" value="C:plasma membrane"/>
    <property type="evidence" value="ECO:0007669"/>
    <property type="project" value="UniProtKB-SubCell"/>
</dbReference>
<protein>
    <submittedName>
        <fullName evidence="8">Putative sugar efflux transporter</fullName>
    </submittedName>
</protein>
<dbReference type="InterPro" id="IPR050189">
    <property type="entry name" value="MFS_Efflux_Transporters"/>
</dbReference>
<dbReference type="PANTHER" id="PTHR43124:SF3">
    <property type="entry name" value="CHLORAMPHENICOL EFFLUX PUMP RV0191"/>
    <property type="match status" value="1"/>
</dbReference>
<dbReference type="GO" id="GO:0022857">
    <property type="term" value="F:transmembrane transporter activity"/>
    <property type="evidence" value="ECO:0007669"/>
    <property type="project" value="InterPro"/>
</dbReference>
<evidence type="ECO:0000256" key="1">
    <source>
        <dbReference type="ARBA" id="ARBA00004651"/>
    </source>
</evidence>
<proteinExistence type="predicted"/>
<dbReference type="EMBL" id="CP015961">
    <property type="protein sequence ID" value="ANI92672.1"/>
    <property type="molecule type" value="Genomic_DNA"/>
</dbReference>